<evidence type="ECO:0000313" key="9">
    <source>
        <dbReference type="EMBL" id="SDH12628.1"/>
    </source>
</evidence>
<keyword evidence="10" id="KW-1185">Reference proteome</keyword>
<dbReference type="InterPro" id="IPR000515">
    <property type="entry name" value="MetI-like"/>
</dbReference>
<dbReference type="SUPFAM" id="SSF161098">
    <property type="entry name" value="MetI-like"/>
    <property type="match status" value="1"/>
</dbReference>
<keyword evidence="2 7" id="KW-0813">Transport</keyword>
<dbReference type="GO" id="GO:0005886">
    <property type="term" value="C:plasma membrane"/>
    <property type="evidence" value="ECO:0007669"/>
    <property type="project" value="UniProtKB-SubCell"/>
</dbReference>
<comment type="similarity">
    <text evidence="7">Belongs to the binding-protein-dependent transport system permease family.</text>
</comment>
<feature type="transmembrane region" description="Helical" evidence="7">
    <location>
        <begin position="88"/>
        <end position="111"/>
    </location>
</feature>
<evidence type="ECO:0000256" key="4">
    <source>
        <dbReference type="ARBA" id="ARBA00022692"/>
    </source>
</evidence>
<dbReference type="PROSITE" id="PS50928">
    <property type="entry name" value="ABC_TM1"/>
    <property type="match status" value="1"/>
</dbReference>
<evidence type="ECO:0000313" key="10">
    <source>
        <dbReference type="Proteomes" id="UP000198923"/>
    </source>
</evidence>
<dbReference type="PANTHER" id="PTHR30151:SF0">
    <property type="entry name" value="ABC TRANSPORTER PERMEASE PROTEIN MJ0413-RELATED"/>
    <property type="match status" value="1"/>
</dbReference>
<feature type="domain" description="ABC transmembrane type-1" evidence="8">
    <location>
        <begin position="80"/>
        <end position="260"/>
    </location>
</feature>
<dbReference type="RefSeq" id="WP_093170913.1">
    <property type="nucleotide sequence ID" value="NZ_FNCN01000011.1"/>
</dbReference>
<dbReference type="PANTHER" id="PTHR30151">
    <property type="entry name" value="ALKANE SULFONATE ABC TRANSPORTER-RELATED, MEMBRANE SUBUNIT"/>
    <property type="match status" value="1"/>
</dbReference>
<dbReference type="Proteomes" id="UP000198923">
    <property type="component" value="Unassembled WGS sequence"/>
</dbReference>
<accession>A0A1G7ZVB1</accession>
<dbReference type="AlphaFoldDB" id="A0A1G7ZVB1"/>
<dbReference type="Gene3D" id="1.10.3720.10">
    <property type="entry name" value="MetI-like"/>
    <property type="match status" value="1"/>
</dbReference>
<protein>
    <submittedName>
        <fullName evidence="9">ABC-type nitrate/sulfonate/bicarbonate transport system, permease component</fullName>
    </submittedName>
</protein>
<evidence type="ECO:0000256" key="2">
    <source>
        <dbReference type="ARBA" id="ARBA00022448"/>
    </source>
</evidence>
<feature type="transmembrane region" description="Helical" evidence="7">
    <location>
        <begin position="20"/>
        <end position="40"/>
    </location>
</feature>
<evidence type="ECO:0000256" key="7">
    <source>
        <dbReference type="RuleBase" id="RU363032"/>
    </source>
</evidence>
<dbReference type="OrthoDB" id="3173654at2"/>
<feature type="transmembrane region" description="Helical" evidence="7">
    <location>
        <begin position="242"/>
        <end position="260"/>
    </location>
</feature>
<keyword evidence="4 7" id="KW-0812">Transmembrane</keyword>
<evidence type="ECO:0000256" key="5">
    <source>
        <dbReference type="ARBA" id="ARBA00022989"/>
    </source>
</evidence>
<feature type="transmembrane region" description="Helical" evidence="7">
    <location>
        <begin position="60"/>
        <end position="81"/>
    </location>
</feature>
<keyword evidence="5 7" id="KW-1133">Transmembrane helix</keyword>
<keyword evidence="6 7" id="KW-0472">Membrane</keyword>
<dbReference type="InterPro" id="IPR035906">
    <property type="entry name" value="MetI-like_sf"/>
</dbReference>
<organism evidence="9 10">
    <name type="scientific">Sinosporangium album</name>
    <dbReference type="NCBI Taxonomy" id="504805"/>
    <lineage>
        <taxon>Bacteria</taxon>
        <taxon>Bacillati</taxon>
        <taxon>Actinomycetota</taxon>
        <taxon>Actinomycetes</taxon>
        <taxon>Streptosporangiales</taxon>
        <taxon>Streptosporangiaceae</taxon>
        <taxon>Sinosporangium</taxon>
    </lineage>
</organism>
<comment type="subcellular location">
    <subcellularLocation>
        <location evidence="1 7">Cell membrane</location>
        <topology evidence="1 7">Multi-pass membrane protein</topology>
    </subcellularLocation>
</comment>
<keyword evidence="3" id="KW-1003">Cell membrane</keyword>
<gene>
    <name evidence="9" type="ORF">SAMN05421505_111220</name>
</gene>
<dbReference type="EMBL" id="FNCN01000011">
    <property type="protein sequence ID" value="SDH12628.1"/>
    <property type="molecule type" value="Genomic_DNA"/>
</dbReference>
<dbReference type="Pfam" id="PF00528">
    <property type="entry name" value="BPD_transp_1"/>
    <property type="match status" value="1"/>
</dbReference>
<reference evidence="9 10" key="1">
    <citation type="submission" date="2016-10" db="EMBL/GenBank/DDBJ databases">
        <authorList>
            <person name="de Groot N.N."/>
        </authorList>
    </citation>
    <scope>NUCLEOTIDE SEQUENCE [LARGE SCALE GENOMIC DNA]</scope>
    <source>
        <strain evidence="9 10">CPCC 201354</strain>
    </source>
</reference>
<sequence>MTAAVSVRVPSRSTRLGRTLGNLALHWAIVIVALAAWQTASTSSGSAYFPPPSKVFSTMWDLLFSGPPPLFLTDLVLGDILTSVWRLFAGWAIAAILGVAGGVLIGSSSLVSDLFKPVMDFMRSIPGPALVPVFLVLLGTGSEMRVSLIAFVAVWPVLLNTVEGVRGVDRVKRDTASVFSMGRLATLRHVTLPAASPKIVAGLRVAVALALNVMVLSELVAGTDGIGHFVNISQAYFRIADMWSGIVVIIVLGLALNVVFRQIENRLLRWHADERRR</sequence>
<feature type="transmembrane region" description="Helical" evidence="7">
    <location>
        <begin position="201"/>
        <end position="222"/>
    </location>
</feature>
<dbReference type="GO" id="GO:0055085">
    <property type="term" value="P:transmembrane transport"/>
    <property type="evidence" value="ECO:0007669"/>
    <property type="project" value="InterPro"/>
</dbReference>
<evidence type="ECO:0000256" key="6">
    <source>
        <dbReference type="ARBA" id="ARBA00023136"/>
    </source>
</evidence>
<evidence type="ECO:0000256" key="3">
    <source>
        <dbReference type="ARBA" id="ARBA00022475"/>
    </source>
</evidence>
<evidence type="ECO:0000259" key="8">
    <source>
        <dbReference type="PROSITE" id="PS50928"/>
    </source>
</evidence>
<evidence type="ECO:0000256" key="1">
    <source>
        <dbReference type="ARBA" id="ARBA00004651"/>
    </source>
</evidence>
<dbReference type="STRING" id="504805.SAMN05421505_111220"/>
<name>A0A1G7ZVB1_9ACTN</name>
<proteinExistence type="inferred from homology"/>